<dbReference type="InterPro" id="IPR052512">
    <property type="entry name" value="4CMD/NDH-1_regulator"/>
</dbReference>
<dbReference type="PANTHER" id="PTHR33570:SF2">
    <property type="entry name" value="CARBOXYMUCONOLACTONE DECARBOXYLASE-LIKE DOMAIN-CONTAINING PROTEIN"/>
    <property type="match status" value="1"/>
</dbReference>
<dbReference type="InterPro" id="IPR029032">
    <property type="entry name" value="AhpD-like"/>
</dbReference>
<proteinExistence type="predicted"/>
<gene>
    <name evidence="2" type="ORF">MW290_00210</name>
</gene>
<dbReference type="InterPro" id="IPR003779">
    <property type="entry name" value="CMD-like"/>
</dbReference>
<evidence type="ECO:0000313" key="3">
    <source>
        <dbReference type="Proteomes" id="UP001056201"/>
    </source>
</evidence>
<feature type="domain" description="Carboxymuconolactone decarboxylase-like" evidence="1">
    <location>
        <begin position="122"/>
        <end position="197"/>
    </location>
</feature>
<dbReference type="Pfam" id="PF02627">
    <property type="entry name" value="CMD"/>
    <property type="match status" value="2"/>
</dbReference>
<dbReference type="SUPFAM" id="SSF69118">
    <property type="entry name" value="AhpD-like"/>
    <property type="match status" value="1"/>
</dbReference>
<protein>
    <submittedName>
        <fullName evidence="2">Carboxymuconolactone decarboxylase family protein</fullName>
    </submittedName>
</protein>
<name>A0ABY4SBP7_AQUTE</name>
<dbReference type="PANTHER" id="PTHR33570">
    <property type="entry name" value="4-CARBOXYMUCONOLACTONE DECARBOXYLASE FAMILY PROTEIN"/>
    <property type="match status" value="1"/>
</dbReference>
<evidence type="ECO:0000259" key="1">
    <source>
        <dbReference type="Pfam" id="PF02627"/>
    </source>
</evidence>
<feature type="domain" description="Carboxymuconolactone decarboxylase-like" evidence="1">
    <location>
        <begin position="16"/>
        <end position="66"/>
    </location>
</feature>
<reference evidence="2" key="1">
    <citation type="submission" date="2022-05" db="EMBL/GenBank/DDBJ databases">
        <title>An RpoN-dependent PEP-CTERM gene is involved in floc formation of an Aquincola tertiaricarbonis strain.</title>
        <authorList>
            <person name="Qiu D."/>
            <person name="Xia M."/>
        </authorList>
    </citation>
    <scope>NUCLEOTIDE SEQUENCE</scope>
    <source>
        <strain evidence="2">RN12</strain>
    </source>
</reference>
<dbReference type="Gene3D" id="1.20.1290.10">
    <property type="entry name" value="AhpD-like"/>
    <property type="match status" value="1"/>
</dbReference>
<organism evidence="2 3">
    <name type="scientific">Aquincola tertiaricarbonis</name>
    <dbReference type="NCBI Taxonomy" id="391953"/>
    <lineage>
        <taxon>Bacteria</taxon>
        <taxon>Pseudomonadati</taxon>
        <taxon>Pseudomonadota</taxon>
        <taxon>Betaproteobacteria</taxon>
        <taxon>Burkholderiales</taxon>
        <taxon>Sphaerotilaceae</taxon>
        <taxon>Aquincola</taxon>
    </lineage>
</organism>
<dbReference type="EMBL" id="CP097635">
    <property type="protein sequence ID" value="URI08466.1"/>
    <property type="molecule type" value="Genomic_DNA"/>
</dbReference>
<evidence type="ECO:0000313" key="2">
    <source>
        <dbReference type="EMBL" id="URI08466.1"/>
    </source>
</evidence>
<dbReference type="Proteomes" id="UP001056201">
    <property type="component" value="Chromosome 1"/>
</dbReference>
<keyword evidence="3" id="KW-1185">Reference proteome</keyword>
<accession>A0ABY4SBP7</accession>
<sequence>MADPLLTDPQLAIGPIAAATAAGDMGRLSAALDQGLDAGLTVNEIKEVLVQLYAYAGFPRSLNALAEFMKVLEARRQRGVADAQGRAPGPLPPPEQMLAVGTANQTRLTGAPVRGPLFEFAPAVDQYLKTHLFGDIFARDNLDWRQRELATVAALSALTGVASQLQAHIRISLNVGLTIAQLKQLAATLADAGQTDAGQCLQAALDAHPGG</sequence>